<sequence>MSQSTMQSQPVPSQAVVLTRRSPNQSQHCSICRQIFRQKLEKHVQSGACERYFCRVDNHEHQRVDQTFETLAAAKLWIVQEQLDKTLVIVSSSGETIAYRCRFYSKPSSKADPMRNDPEKGSLKKKTASFPVPDLGCRAVIRVDRVRVCQCSPEAVSQGTICQNSDSLIRLRGCLSHSHPTENQFLRMSKVCQDYLVSLLKLGMDKRSILRVYFQSGLAQEQDLKCITTQDLRNLERKFIKKKTTSQNSTKVEDEVDLNASNICGQARNDAKKEFQRRAQAQIDELRAHLFDSSVAYQSRISLLEKLEVLNSETRLEKSVFAQDKRHVERDREECRGRLLTLNQDEPILTKKIKMS</sequence>
<dbReference type="EMBL" id="VCGU01000008">
    <property type="protein sequence ID" value="TRY72262.1"/>
    <property type="molecule type" value="Genomic_DNA"/>
</dbReference>
<evidence type="ECO:0000313" key="1">
    <source>
        <dbReference type="EMBL" id="TRY72262.1"/>
    </source>
</evidence>
<dbReference type="AlphaFoldDB" id="A0A553P3Q1"/>
<reference evidence="1 2" key="1">
    <citation type="journal article" date="2018" name="Nat. Ecol. Evol.">
        <title>Genomic signatures of mitonuclear coevolution across populations of Tigriopus californicus.</title>
        <authorList>
            <person name="Barreto F.S."/>
            <person name="Watson E.T."/>
            <person name="Lima T.G."/>
            <person name="Willett C.S."/>
            <person name="Edmands S."/>
            <person name="Li W."/>
            <person name="Burton R.S."/>
        </authorList>
    </citation>
    <scope>NUCLEOTIDE SEQUENCE [LARGE SCALE GENOMIC DNA]</scope>
    <source>
        <strain evidence="1 2">San Diego</strain>
    </source>
</reference>
<gene>
    <name evidence="1" type="ORF">TCAL_11938</name>
</gene>
<protein>
    <submittedName>
        <fullName evidence="1">Uncharacterized protein</fullName>
    </submittedName>
</protein>
<organism evidence="1 2">
    <name type="scientific">Tigriopus californicus</name>
    <name type="common">Marine copepod</name>
    <dbReference type="NCBI Taxonomy" id="6832"/>
    <lineage>
        <taxon>Eukaryota</taxon>
        <taxon>Metazoa</taxon>
        <taxon>Ecdysozoa</taxon>
        <taxon>Arthropoda</taxon>
        <taxon>Crustacea</taxon>
        <taxon>Multicrustacea</taxon>
        <taxon>Hexanauplia</taxon>
        <taxon>Copepoda</taxon>
        <taxon>Harpacticoida</taxon>
        <taxon>Harpacticidae</taxon>
        <taxon>Tigriopus</taxon>
    </lineage>
</organism>
<evidence type="ECO:0000313" key="2">
    <source>
        <dbReference type="Proteomes" id="UP000318571"/>
    </source>
</evidence>
<proteinExistence type="predicted"/>
<accession>A0A553P3Q1</accession>
<name>A0A553P3Q1_TIGCA</name>
<keyword evidence="2" id="KW-1185">Reference proteome</keyword>
<dbReference type="Proteomes" id="UP000318571">
    <property type="component" value="Chromosome 7"/>
</dbReference>
<comment type="caution">
    <text evidence="1">The sequence shown here is derived from an EMBL/GenBank/DDBJ whole genome shotgun (WGS) entry which is preliminary data.</text>
</comment>